<gene>
    <name evidence="2" type="ORF">MX635_11070</name>
</gene>
<comment type="caution">
    <text evidence="2">The sequence shown here is derived from an EMBL/GenBank/DDBJ whole genome shotgun (WGS) entry which is preliminary data.</text>
</comment>
<proteinExistence type="predicted"/>
<evidence type="ECO:0000256" key="1">
    <source>
        <dbReference type="SAM" id="MobiDB-lite"/>
    </source>
</evidence>
<organism evidence="2 3">
    <name type="scientific">Carnobacterium divergens</name>
    <name type="common">Lactobacillus divergens</name>
    <dbReference type="NCBI Taxonomy" id="2748"/>
    <lineage>
        <taxon>Bacteria</taxon>
        <taxon>Bacillati</taxon>
        <taxon>Bacillota</taxon>
        <taxon>Bacilli</taxon>
        <taxon>Lactobacillales</taxon>
        <taxon>Carnobacteriaceae</taxon>
        <taxon>Carnobacterium</taxon>
    </lineage>
</organism>
<feature type="region of interest" description="Disordered" evidence="1">
    <location>
        <begin position="121"/>
        <end position="176"/>
    </location>
</feature>
<sequence>MINANNLIQLDGYIQNISPKGNQTYFNMKVKRNYKNTNDQNEKVYFTDIVPCKISGPSQEYVENYITDGQKIKALGSMESYKQTIIDGKLQSFDAEKGPTIYRQIVSVETIQSQESKEKAMERMESFKNKDITDKQNREIASTEGENISSTTIPQNNDSYQDKQETEFDADDYFPS</sequence>
<dbReference type="RefSeq" id="WP_311780761.1">
    <property type="nucleotide sequence ID" value="NZ_JALRMQ010000008.1"/>
</dbReference>
<dbReference type="AlphaFoldDB" id="A0AAW8RDF0"/>
<dbReference type="Gene3D" id="2.40.50.140">
    <property type="entry name" value="Nucleic acid-binding proteins"/>
    <property type="match status" value="1"/>
</dbReference>
<protein>
    <recommendedName>
        <fullName evidence="4">Single-stranded DNA-binding protein</fullName>
    </recommendedName>
</protein>
<name>A0AAW8RDF0_CARDV</name>
<evidence type="ECO:0000313" key="2">
    <source>
        <dbReference type="EMBL" id="MDT1974935.1"/>
    </source>
</evidence>
<evidence type="ECO:0000313" key="3">
    <source>
        <dbReference type="Proteomes" id="UP001249945"/>
    </source>
</evidence>
<reference evidence="2" key="1">
    <citation type="submission" date="2022-04" db="EMBL/GenBank/DDBJ databases">
        <title>Draft genome sequences of lactic acid bacteria (LAB) strains involved in meat spoilage.</title>
        <authorList>
            <person name="Palevich N."/>
        </authorList>
    </citation>
    <scope>NUCLEOTIDE SEQUENCE</scope>
    <source>
        <strain evidence="2">9-14</strain>
    </source>
</reference>
<accession>A0AAW8RDF0</accession>
<dbReference type="Proteomes" id="UP001249945">
    <property type="component" value="Unassembled WGS sequence"/>
</dbReference>
<dbReference type="SUPFAM" id="SSF50249">
    <property type="entry name" value="Nucleic acid-binding proteins"/>
    <property type="match status" value="1"/>
</dbReference>
<feature type="compositionally biased region" description="Basic and acidic residues" evidence="1">
    <location>
        <begin position="121"/>
        <end position="138"/>
    </location>
</feature>
<feature type="compositionally biased region" description="Polar residues" evidence="1">
    <location>
        <begin position="144"/>
        <end position="159"/>
    </location>
</feature>
<dbReference type="InterPro" id="IPR012340">
    <property type="entry name" value="NA-bd_OB-fold"/>
</dbReference>
<evidence type="ECO:0008006" key="4">
    <source>
        <dbReference type="Google" id="ProtNLM"/>
    </source>
</evidence>
<dbReference type="EMBL" id="JALRMR010000014">
    <property type="protein sequence ID" value="MDT1974935.1"/>
    <property type="molecule type" value="Genomic_DNA"/>
</dbReference>
<feature type="compositionally biased region" description="Acidic residues" evidence="1">
    <location>
        <begin position="167"/>
        <end position="176"/>
    </location>
</feature>